<gene>
    <name evidence="2" type="ORF">DPV83_03630</name>
</gene>
<evidence type="ECO:0000256" key="1">
    <source>
        <dbReference type="SAM" id="Phobius"/>
    </source>
</evidence>
<dbReference type="AlphaFoldDB" id="A0A8B2U2A1"/>
<feature type="transmembrane region" description="Helical" evidence="1">
    <location>
        <begin position="123"/>
        <end position="142"/>
    </location>
</feature>
<dbReference type="Proteomes" id="UP000253998">
    <property type="component" value="Unassembled WGS sequence"/>
</dbReference>
<feature type="transmembrane region" description="Helical" evidence="1">
    <location>
        <begin position="245"/>
        <end position="266"/>
    </location>
</feature>
<feature type="transmembrane region" description="Helical" evidence="1">
    <location>
        <begin position="92"/>
        <end position="111"/>
    </location>
</feature>
<name>A0A8B2U2A1_9PAST</name>
<accession>A0A8B2U2A1</accession>
<reference evidence="2 3" key="1">
    <citation type="submission" date="2018-05" db="EMBL/GenBank/DDBJ databases">
        <title>Draft Genome Sequences for a Diverse set of 7 Haemophilus Species.</title>
        <authorList>
            <person name="Nichols M."/>
            <person name="Topaz N."/>
            <person name="Wang X."/>
            <person name="Wang X."/>
            <person name="Boxrud D."/>
        </authorList>
    </citation>
    <scope>NUCLEOTIDE SEQUENCE [LARGE SCALE GENOMIC DNA]</scope>
    <source>
        <strain evidence="2 3">C2001002503</strain>
    </source>
</reference>
<evidence type="ECO:0000313" key="3">
    <source>
        <dbReference type="Proteomes" id="UP000253998"/>
    </source>
</evidence>
<dbReference type="RefSeq" id="WP_111295187.1">
    <property type="nucleotide sequence ID" value="NZ_QEPM01000002.1"/>
</dbReference>
<keyword evidence="1" id="KW-0812">Transmembrane</keyword>
<feature type="transmembrane region" description="Helical" evidence="1">
    <location>
        <begin position="217"/>
        <end position="238"/>
    </location>
</feature>
<proteinExistence type="predicted"/>
<evidence type="ECO:0000313" key="2">
    <source>
        <dbReference type="EMBL" id="RDE71668.1"/>
    </source>
</evidence>
<feature type="transmembrane region" description="Helical" evidence="1">
    <location>
        <begin position="179"/>
        <end position="205"/>
    </location>
</feature>
<dbReference type="EMBL" id="QEPM01000002">
    <property type="protein sequence ID" value="RDE71668.1"/>
    <property type="molecule type" value="Genomic_DNA"/>
</dbReference>
<keyword evidence="1" id="KW-1133">Transmembrane helix</keyword>
<protein>
    <submittedName>
        <fullName evidence="2">Uncharacterized protein</fullName>
    </submittedName>
</protein>
<feature type="transmembrane region" description="Helical" evidence="1">
    <location>
        <begin position="37"/>
        <end position="57"/>
    </location>
</feature>
<comment type="caution">
    <text evidence="2">The sequence shown here is derived from an EMBL/GenBank/DDBJ whole genome shotgun (WGS) entry which is preliminary data.</text>
</comment>
<keyword evidence="1" id="KW-0472">Membrane</keyword>
<sequence length="268" mass="29993">MSEEQPKFLTALLSFFPVFLLLVIDLFAFWLQPLSNAMSHLALSVLTAQLICLLAFIKGEICNGQRSRLGRVNLYFGLFWVVWLLFSLGTSYHNVFMDLVCLCGLAMAIITWKQPFEVKLRHLLLKIAGFIGMLGVIGYGLMLVDEANFIQFNPVAQIVLGIILANLALVISRNRLKGFIALLMLAAIAFLALNALFVLANLFILSQQSAVVFSNEFALLLYLLLHLVMAAMLAVHVFKKWALSYNSLLILLLMTASLPLWANFAYLM</sequence>
<feature type="transmembrane region" description="Helical" evidence="1">
    <location>
        <begin position="69"/>
        <end position="86"/>
    </location>
</feature>
<feature type="transmembrane region" description="Helical" evidence="1">
    <location>
        <begin position="154"/>
        <end position="172"/>
    </location>
</feature>
<organism evidence="2 3">
    <name type="scientific">Aggregatibacter segnis</name>
    <dbReference type="NCBI Taxonomy" id="739"/>
    <lineage>
        <taxon>Bacteria</taxon>
        <taxon>Pseudomonadati</taxon>
        <taxon>Pseudomonadota</taxon>
        <taxon>Gammaproteobacteria</taxon>
        <taxon>Pasteurellales</taxon>
        <taxon>Pasteurellaceae</taxon>
        <taxon>Aggregatibacter</taxon>
    </lineage>
</organism>
<feature type="transmembrane region" description="Helical" evidence="1">
    <location>
        <begin position="12"/>
        <end position="31"/>
    </location>
</feature>